<protein>
    <submittedName>
        <fullName evidence="2">Uncharacterized protein</fullName>
    </submittedName>
</protein>
<name>G9XMF3_DESHA</name>
<dbReference type="Proteomes" id="UP000004416">
    <property type="component" value="Unassembled WGS sequence"/>
</dbReference>
<feature type="compositionally biased region" description="Low complexity" evidence="1">
    <location>
        <begin position="1"/>
        <end position="10"/>
    </location>
</feature>
<comment type="caution">
    <text evidence="2">The sequence shown here is derived from an EMBL/GenBank/DDBJ whole genome shotgun (WGS) entry which is preliminary data.</text>
</comment>
<gene>
    <name evidence="2" type="ORF">HMPREF0322_02139</name>
</gene>
<organism evidence="2 3">
    <name type="scientific">Desulfitobacterium hafniense DP7</name>
    <dbReference type="NCBI Taxonomy" id="537010"/>
    <lineage>
        <taxon>Bacteria</taxon>
        <taxon>Bacillati</taxon>
        <taxon>Bacillota</taxon>
        <taxon>Clostridia</taxon>
        <taxon>Eubacteriales</taxon>
        <taxon>Desulfitobacteriaceae</taxon>
        <taxon>Desulfitobacterium</taxon>
    </lineage>
</organism>
<evidence type="ECO:0000256" key="1">
    <source>
        <dbReference type="SAM" id="MobiDB-lite"/>
    </source>
</evidence>
<evidence type="ECO:0000313" key="2">
    <source>
        <dbReference type="EMBL" id="EHL07188.1"/>
    </source>
</evidence>
<accession>G9XMF3</accession>
<proteinExistence type="predicted"/>
<sequence>MLAGHAAASGADKDGKASQIRRLAQRSHNAPLIQTRKAAQGFCFTIGSEFKRAETKLREKHAAETGWKQDVSNRPLSRSDLAGVPTERSVFRVSFVRAAYGATGVKQNPGESFSAPGDSA</sequence>
<dbReference type="AlphaFoldDB" id="G9XMF3"/>
<dbReference type="HOGENOM" id="CLU_165998_0_0_9"/>
<reference evidence="2 3" key="1">
    <citation type="submission" date="2011-08" db="EMBL/GenBank/DDBJ databases">
        <authorList>
            <person name="Weinstock G."/>
            <person name="Sodergren E."/>
            <person name="Clifton S."/>
            <person name="Fulton L."/>
            <person name="Fulton B."/>
            <person name="Courtney L."/>
            <person name="Fronick C."/>
            <person name="Harrison M."/>
            <person name="Strong C."/>
            <person name="Farmer C."/>
            <person name="Delahaunty K."/>
            <person name="Markovic C."/>
            <person name="Hall O."/>
            <person name="Minx P."/>
            <person name="Tomlinson C."/>
            <person name="Mitreva M."/>
            <person name="Hou S."/>
            <person name="Chen J."/>
            <person name="Wollam A."/>
            <person name="Pepin K.H."/>
            <person name="Johnson M."/>
            <person name="Bhonagiri V."/>
            <person name="Zhang X."/>
            <person name="Suruliraj S."/>
            <person name="Warren W."/>
            <person name="Chinwalla A."/>
            <person name="Mardis E.R."/>
            <person name="Wilson R.K."/>
        </authorList>
    </citation>
    <scope>NUCLEOTIDE SEQUENCE [LARGE SCALE GENOMIC DNA]</scope>
    <source>
        <strain evidence="2 3">DP7</strain>
    </source>
</reference>
<evidence type="ECO:0000313" key="3">
    <source>
        <dbReference type="Proteomes" id="UP000004416"/>
    </source>
</evidence>
<dbReference type="EMBL" id="AFZX01000048">
    <property type="protein sequence ID" value="EHL07188.1"/>
    <property type="molecule type" value="Genomic_DNA"/>
</dbReference>
<feature type="region of interest" description="Disordered" evidence="1">
    <location>
        <begin position="1"/>
        <end position="31"/>
    </location>
</feature>
<dbReference type="RefSeq" id="WP_005811716.1">
    <property type="nucleotide sequence ID" value="NZ_JH414464.1"/>
</dbReference>